<evidence type="ECO:0000313" key="1">
    <source>
        <dbReference type="EMBL" id="SBW06561.1"/>
    </source>
</evidence>
<organism evidence="1">
    <name type="scientific">uncultured Dysgonomonas sp</name>
    <dbReference type="NCBI Taxonomy" id="206096"/>
    <lineage>
        <taxon>Bacteria</taxon>
        <taxon>Pseudomonadati</taxon>
        <taxon>Bacteroidota</taxon>
        <taxon>Bacteroidia</taxon>
        <taxon>Bacteroidales</taxon>
        <taxon>Dysgonomonadaceae</taxon>
        <taxon>Dysgonomonas</taxon>
        <taxon>environmental samples</taxon>
    </lineage>
</organism>
<dbReference type="AlphaFoldDB" id="A0A212K4C0"/>
<accession>A0A212K4C0</accession>
<proteinExistence type="predicted"/>
<sequence length="169" mass="19751">MRNMEYLNVPSILSFRHSVIKEFKVYTGSRKGAVELDSSEFDPMAIWKQYIVQKENLCQELMLAFIDDTTLAFFPEKYTYTYRFENGVLQIYNTMHNSWNNFAYGDRNKLVIKQGLTGVGKELSFMQHRAKNRDETCFGALNYAGVNSLSYLKDKKATIAWCNVHYTFQ</sequence>
<name>A0A212K4C0_9BACT</name>
<gene>
    <name evidence="1" type="ORF">KL86DYS1_31407</name>
</gene>
<protein>
    <submittedName>
        <fullName evidence="1">Uncharacterized protein</fullName>
    </submittedName>
</protein>
<dbReference type="EMBL" id="FLUM01000003">
    <property type="protein sequence ID" value="SBW06561.1"/>
    <property type="molecule type" value="Genomic_DNA"/>
</dbReference>
<reference evidence="1" key="1">
    <citation type="submission" date="2016-04" db="EMBL/GenBank/DDBJ databases">
        <authorList>
            <person name="Evans L.H."/>
            <person name="Alamgir A."/>
            <person name="Owens N."/>
            <person name="Weber N.D."/>
            <person name="Virtaneva K."/>
            <person name="Barbian K."/>
            <person name="Babar A."/>
            <person name="Rosenke K."/>
        </authorList>
    </citation>
    <scope>NUCLEOTIDE SEQUENCE</scope>
    <source>
        <strain evidence="1">86-1</strain>
    </source>
</reference>